<dbReference type="GO" id="GO:0003735">
    <property type="term" value="F:structural constituent of ribosome"/>
    <property type="evidence" value="ECO:0007669"/>
    <property type="project" value="InterPro"/>
</dbReference>
<organism evidence="7 8">
    <name type="scientific">Lophium mytilinum</name>
    <dbReference type="NCBI Taxonomy" id="390894"/>
    <lineage>
        <taxon>Eukaryota</taxon>
        <taxon>Fungi</taxon>
        <taxon>Dikarya</taxon>
        <taxon>Ascomycota</taxon>
        <taxon>Pezizomycotina</taxon>
        <taxon>Dothideomycetes</taxon>
        <taxon>Pleosporomycetidae</taxon>
        <taxon>Mytilinidiales</taxon>
        <taxon>Mytilinidiaceae</taxon>
        <taxon>Lophium</taxon>
    </lineage>
</organism>
<dbReference type="GO" id="GO:0005739">
    <property type="term" value="C:mitochondrion"/>
    <property type="evidence" value="ECO:0007669"/>
    <property type="project" value="UniProtKB-SubCell"/>
</dbReference>
<comment type="subcellular location">
    <subcellularLocation>
        <location evidence="1">Mitochondrion</location>
    </subcellularLocation>
</comment>
<dbReference type="InterPro" id="IPR040049">
    <property type="entry name" value="Ribosomal_mS25/mL61"/>
</dbReference>
<accession>A0A6A6R0J1</accession>
<dbReference type="SMART" id="SM00916">
    <property type="entry name" value="L51_S25_CI-B8"/>
    <property type="match status" value="1"/>
</dbReference>
<evidence type="ECO:0000256" key="3">
    <source>
        <dbReference type="ARBA" id="ARBA00023128"/>
    </source>
</evidence>
<keyword evidence="3" id="KW-0496">Mitochondrion</keyword>
<keyword evidence="4" id="KW-0687">Ribonucleoprotein</keyword>
<dbReference type="PANTHER" id="PTHR13274:SF2">
    <property type="entry name" value="SMALL RIBOSOMAL SUBUNIT PROTEIN MS25"/>
    <property type="match status" value="1"/>
</dbReference>
<dbReference type="GO" id="GO:0005840">
    <property type="term" value="C:ribosome"/>
    <property type="evidence" value="ECO:0007669"/>
    <property type="project" value="UniProtKB-KW"/>
</dbReference>
<evidence type="ECO:0000256" key="5">
    <source>
        <dbReference type="SAM" id="MobiDB-lite"/>
    </source>
</evidence>
<evidence type="ECO:0000256" key="4">
    <source>
        <dbReference type="ARBA" id="ARBA00023274"/>
    </source>
</evidence>
<reference evidence="7" key="1">
    <citation type="journal article" date="2020" name="Stud. Mycol.">
        <title>101 Dothideomycetes genomes: a test case for predicting lifestyles and emergence of pathogens.</title>
        <authorList>
            <person name="Haridas S."/>
            <person name="Albert R."/>
            <person name="Binder M."/>
            <person name="Bloem J."/>
            <person name="Labutti K."/>
            <person name="Salamov A."/>
            <person name="Andreopoulos B."/>
            <person name="Baker S."/>
            <person name="Barry K."/>
            <person name="Bills G."/>
            <person name="Bluhm B."/>
            <person name="Cannon C."/>
            <person name="Castanera R."/>
            <person name="Culley D."/>
            <person name="Daum C."/>
            <person name="Ezra D."/>
            <person name="Gonzalez J."/>
            <person name="Henrissat B."/>
            <person name="Kuo A."/>
            <person name="Liang C."/>
            <person name="Lipzen A."/>
            <person name="Lutzoni F."/>
            <person name="Magnuson J."/>
            <person name="Mondo S."/>
            <person name="Nolan M."/>
            <person name="Ohm R."/>
            <person name="Pangilinan J."/>
            <person name="Park H.-J."/>
            <person name="Ramirez L."/>
            <person name="Alfaro M."/>
            <person name="Sun H."/>
            <person name="Tritt A."/>
            <person name="Yoshinaga Y."/>
            <person name="Zwiers L.-H."/>
            <person name="Turgeon B."/>
            <person name="Goodwin S."/>
            <person name="Spatafora J."/>
            <person name="Crous P."/>
            <person name="Grigoriev I."/>
        </authorList>
    </citation>
    <scope>NUCLEOTIDE SEQUENCE</scope>
    <source>
        <strain evidence="7">CBS 269.34</strain>
    </source>
</reference>
<dbReference type="SUPFAM" id="SSF52833">
    <property type="entry name" value="Thioredoxin-like"/>
    <property type="match status" value="1"/>
</dbReference>
<gene>
    <name evidence="7" type="ORF">BU16DRAFT_314982</name>
</gene>
<name>A0A6A6R0J1_9PEZI</name>
<dbReference type="EMBL" id="MU004186">
    <property type="protein sequence ID" value="KAF2497470.1"/>
    <property type="molecule type" value="Genomic_DNA"/>
</dbReference>
<dbReference type="OrthoDB" id="1696305at2759"/>
<evidence type="ECO:0000256" key="1">
    <source>
        <dbReference type="ARBA" id="ARBA00004173"/>
    </source>
</evidence>
<evidence type="ECO:0000313" key="7">
    <source>
        <dbReference type="EMBL" id="KAF2497470.1"/>
    </source>
</evidence>
<dbReference type="Pfam" id="PF05047">
    <property type="entry name" value="L51_S25_CI-B8"/>
    <property type="match status" value="1"/>
</dbReference>
<feature type="compositionally biased region" description="Basic and acidic residues" evidence="5">
    <location>
        <begin position="151"/>
        <end position="172"/>
    </location>
</feature>
<dbReference type="PANTHER" id="PTHR13274">
    <property type="entry name" value="MITOCHONDRIAL RIBOSOMAL PROTEIN S25"/>
    <property type="match status" value="1"/>
</dbReference>
<dbReference type="InterPro" id="IPR036249">
    <property type="entry name" value="Thioredoxin-like_sf"/>
</dbReference>
<keyword evidence="2" id="KW-0689">Ribosomal protein</keyword>
<evidence type="ECO:0000259" key="6">
    <source>
        <dbReference type="SMART" id="SM00916"/>
    </source>
</evidence>
<keyword evidence="8" id="KW-1185">Reference proteome</keyword>
<feature type="region of interest" description="Disordered" evidence="5">
    <location>
        <begin position="142"/>
        <end position="172"/>
    </location>
</feature>
<dbReference type="Proteomes" id="UP000799750">
    <property type="component" value="Unassembled WGS sequence"/>
</dbReference>
<dbReference type="GO" id="GO:1990904">
    <property type="term" value="C:ribonucleoprotein complex"/>
    <property type="evidence" value="ECO:0007669"/>
    <property type="project" value="UniProtKB-KW"/>
</dbReference>
<feature type="domain" description="Ribosomal protein/NADH dehydrogenase" evidence="6">
    <location>
        <begin position="48"/>
        <end position="141"/>
    </location>
</feature>
<proteinExistence type="predicted"/>
<evidence type="ECO:0000256" key="2">
    <source>
        <dbReference type="ARBA" id="ARBA00022980"/>
    </source>
</evidence>
<dbReference type="InterPro" id="IPR007741">
    <property type="entry name" value="Ribosomal_mL43/mS25/NADH_DH"/>
</dbReference>
<dbReference type="AlphaFoldDB" id="A0A6A6R0J1"/>
<sequence length="191" mass="21594">MTNKTLRMVSILQRMRKLKTKLLAIRIGPGAVILPKDVKKINLEFAKHIEGGHRGARKFWRDILPRLKYRNPAIPMTVSRHETPTGPSVLTVTFTTPTPAAGSSTDATPVKLEARPPLKIDMRNRVESEILNELVKATGGTEVAPTEVELEEKRELEEEAEKSSRDRERSLVVRRERKREEEMLKAARGVA</sequence>
<evidence type="ECO:0000313" key="8">
    <source>
        <dbReference type="Proteomes" id="UP000799750"/>
    </source>
</evidence>
<protein>
    <recommendedName>
        <fullName evidence="6">Ribosomal protein/NADH dehydrogenase domain-containing protein</fullName>
    </recommendedName>
</protein>